<dbReference type="InterPro" id="IPR004638">
    <property type="entry name" value="EmrB-like"/>
</dbReference>
<dbReference type="GO" id="GO:0022857">
    <property type="term" value="F:transmembrane transporter activity"/>
    <property type="evidence" value="ECO:0007669"/>
    <property type="project" value="InterPro"/>
</dbReference>
<feature type="transmembrane region" description="Helical" evidence="8">
    <location>
        <begin position="67"/>
        <end position="86"/>
    </location>
</feature>
<dbReference type="KEGG" id="fri:FraEuI1c_0603"/>
<feature type="transmembrane region" description="Helical" evidence="8">
    <location>
        <begin position="98"/>
        <end position="116"/>
    </location>
</feature>
<keyword evidence="4 8" id="KW-0812">Transmembrane</keyword>
<feature type="transmembrane region" description="Helical" evidence="8">
    <location>
        <begin position="221"/>
        <end position="242"/>
    </location>
</feature>
<keyword evidence="6 8" id="KW-0472">Membrane</keyword>
<name>E3JCI5_PSEI1</name>
<organism evidence="10 11">
    <name type="scientific">Pseudofrankia inefficax (strain DSM 45817 / CECT 9037 / DDB 130130 / EuI1c)</name>
    <name type="common">Frankia inefficax</name>
    <dbReference type="NCBI Taxonomy" id="298654"/>
    <lineage>
        <taxon>Bacteria</taxon>
        <taxon>Bacillati</taxon>
        <taxon>Actinomycetota</taxon>
        <taxon>Actinomycetes</taxon>
        <taxon>Frankiales</taxon>
        <taxon>Frankiaceae</taxon>
        <taxon>Pseudofrankia</taxon>
    </lineage>
</organism>
<evidence type="ECO:0000256" key="7">
    <source>
        <dbReference type="SAM" id="MobiDB-lite"/>
    </source>
</evidence>
<dbReference type="Pfam" id="PF07690">
    <property type="entry name" value="MFS_1"/>
    <property type="match status" value="1"/>
</dbReference>
<dbReference type="Gene3D" id="1.20.1250.20">
    <property type="entry name" value="MFS general substrate transporter like domains"/>
    <property type="match status" value="1"/>
</dbReference>
<feature type="transmembrane region" description="Helical" evidence="8">
    <location>
        <begin position="31"/>
        <end position="55"/>
    </location>
</feature>
<feature type="transmembrane region" description="Helical" evidence="8">
    <location>
        <begin position="128"/>
        <end position="147"/>
    </location>
</feature>
<dbReference type="SUPFAM" id="SSF103473">
    <property type="entry name" value="MFS general substrate transporter"/>
    <property type="match status" value="1"/>
</dbReference>
<feature type="transmembrane region" description="Helical" evidence="8">
    <location>
        <begin position="355"/>
        <end position="375"/>
    </location>
</feature>
<evidence type="ECO:0000256" key="5">
    <source>
        <dbReference type="ARBA" id="ARBA00022989"/>
    </source>
</evidence>
<dbReference type="HOGENOM" id="CLU_000960_28_2_11"/>
<dbReference type="STRING" id="298654.FraEuI1c_0603"/>
<dbReference type="InterPro" id="IPR020846">
    <property type="entry name" value="MFS_dom"/>
</dbReference>
<dbReference type="GO" id="GO:0005886">
    <property type="term" value="C:plasma membrane"/>
    <property type="evidence" value="ECO:0007669"/>
    <property type="project" value="UniProtKB-SubCell"/>
</dbReference>
<evidence type="ECO:0000256" key="3">
    <source>
        <dbReference type="ARBA" id="ARBA00022475"/>
    </source>
</evidence>
<feature type="domain" description="Major facilitator superfamily (MFS) profile" evidence="9">
    <location>
        <begin position="33"/>
        <end position="488"/>
    </location>
</feature>
<keyword evidence="2" id="KW-0813">Transport</keyword>
<feature type="transmembrane region" description="Helical" evidence="8">
    <location>
        <begin position="159"/>
        <end position="180"/>
    </location>
</feature>
<gene>
    <name evidence="10" type="ordered locus">FraEuI1c_0603</name>
</gene>
<evidence type="ECO:0000313" key="11">
    <source>
        <dbReference type="Proteomes" id="UP000002484"/>
    </source>
</evidence>
<dbReference type="FunCoup" id="E3JCI5">
    <property type="interactions" value="88"/>
</dbReference>
<feature type="transmembrane region" description="Helical" evidence="8">
    <location>
        <begin position="248"/>
        <end position="270"/>
    </location>
</feature>
<dbReference type="PRINTS" id="PR01036">
    <property type="entry name" value="TCRTETB"/>
</dbReference>
<feature type="region of interest" description="Disordered" evidence="7">
    <location>
        <begin position="1"/>
        <end position="24"/>
    </location>
</feature>
<feature type="transmembrane region" description="Helical" evidence="8">
    <location>
        <begin position="291"/>
        <end position="311"/>
    </location>
</feature>
<evidence type="ECO:0000256" key="8">
    <source>
        <dbReference type="SAM" id="Phobius"/>
    </source>
</evidence>
<evidence type="ECO:0000313" key="10">
    <source>
        <dbReference type="EMBL" id="ADP78681.1"/>
    </source>
</evidence>
<evidence type="ECO:0000259" key="9">
    <source>
        <dbReference type="PROSITE" id="PS50850"/>
    </source>
</evidence>
<dbReference type="InParanoid" id="E3JCI5"/>
<dbReference type="PANTHER" id="PTHR42718:SF46">
    <property type="entry name" value="BLR6921 PROTEIN"/>
    <property type="match status" value="1"/>
</dbReference>
<dbReference type="Proteomes" id="UP000002484">
    <property type="component" value="Chromosome"/>
</dbReference>
<feature type="transmembrane region" description="Helical" evidence="8">
    <location>
        <begin position="387"/>
        <end position="406"/>
    </location>
</feature>
<evidence type="ECO:0000256" key="4">
    <source>
        <dbReference type="ARBA" id="ARBA00022692"/>
    </source>
</evidence>
<keyword evidence="3" id="KW-1003">Cell membrane</keyword>
<dbReference type="RefSeq" id="WP_013421803.1">
    <property type="nucleotide sequence ID" value="NC_014666.1"/>
</dbReference>
<comment type="subcellular location">
    <subcellularLocation>
        <location evidence="1">Cell membrane</location>
        <topology evidence="1">Multi-pass membrane protein</topology>
    </subcellularLocation>
</comment>
<dbReference type="Gene3D" id="1.20.1720.10">
    <property type="entry name" value="Multidrug resistance protein D"/>
    <property type="match status" value="1"/>
</dbReference>
<dbReference type="InterPro" id="IPR036259">
    <property type="entry name" value="MFS_trans_sf"/>
</dbReference>
<dbReference type="eggNOG" id="COG0477">
    <property type="taxonomic scope" value="Bacteria"/>
</dbReference>
<reference evidence="10 11" key="1">
    <citation type="submission" date="2010-10" db="EMBL/GenBank/DDBJ databases">
        <title>Complete sequence of Frankia sp. EuI1c.</title>
        <authorList>
            <consortium name="US DOE Joint Genome Institute"/>
            <person name="Lucas S."/>
            <person name="Copeland A."/>
            <person name="Lapidus A."/>
            <person name="Cheng J.-F."/>
            <person name="Bruce D."/>
            <person name="Goodwin L."/>
            <person name="Pitluck S."/>
            <person name="Chertkov O."/>
            <person name="Detter J.C."/>
            <person name="Han C."/>
            <person name="Tapia R."/>
            <person name="Land M."/>
            <person name="Hauser L."/>
            <person name="Jeffries C."/>
            <person name="Kyrpides N."/>
            <person name="Ivanova N."/>
            <person name="Mikhailova N."/>
            <person name="Beauchemin N."/>
            <person name="Sen A."/>
            <person name="Sur S.A."/>
            <person name="Gtari M."/>
            <person name="Wall L."/>
            <person name="Tisa L."/>
            <person name="Woyke T."/>
        </authorList>
    </citation>
    <scope>NUCLEOTIDE SEQUENCE [LARGE SCALE GENOMIC DNA]</scope>
    <source>
        <strain evidence="11">DSM 45817 / CECT 9037 / EuI1c</strain>
    </source>
</reference>
<evidence type="ECO:0000256" key="6">
    <source>
        <dbReference type="ARBA" id="ARBA00023136"/>
    </source>
</evidence>
<dbReference type="PROSITE" id="PS50850">
    <property type="entry name" value="MFS"/>
    <property type="match status" value="1"/>
</dbReference>
<feature type="transmembrane region" description="Helical" evidence="8">
    <location>
        <begin position="186"/>
        <end position="209"/>
    </location>
</feature>
<dbReference type="InterPro" id="IPR011701">
    <property type="entry name" value="MFS"/>
</dbReference>
<dbReference type="NCBIfam" id="TIGR00711">
    <property type="entry name" value="efflux_EmrB"/>
    <property type="match status" value="1"/>
</dbReference>
<accession>E3JCI5</accession>
<evidence type="ECO:0000256" key="2">
    <source>
        <dbReference type="ARBA" id="ARBA00022448"/>
    </source>
</evidence>
<keyword evidence="5 8" id="KW-1133">Transmembrane helix</keyword>
<protein>
    <submittedName>
        <fullName evidence="10">Drug resistance transporter, EmrB/QacA subfamily</fullName>
    </submittedName>
</protein>
<dbReference type="EMBL" id="CP002299">
    <property type="protein sequence ID" value="ADP78681.1"/>
    <property type="molecule type" value="Genomic_DNA"/>
</dbReference>
<proteinExistence type="predicted"/>
<keyword evidence="11" id="KW-1185">Reference proteome</keyword>
<evidence type="ECO:0000256" key="1">
    <source>
        <dbReference type="ARBA" id="ARBA00004651"/>
    </source>
</evidence>
<dbReference type="CDD" id="cd17321">
    <property type="entry name" value="MFS_MMR_MDR_like"/>
    <property type="match status" value="1"/>
</dbReference>
<feature type="transmembrane region" description="Helical" evidence="8">
    <location>
        <begin position="323"/>
        <end position="343"/>
    </location>
</feature>
<feature type="transmembrane region" description="Helical" evidence="8">
    <location>
        <begin position="427"/>
        <end position="445"/>
    </location>
</feature>
<dbReference type="AlphaFoldDB" id="E3JCI5"/>
<dbReference type="PANTHER" id="PTHR42718">
    <property type="entry name" value="MAJOR FACILITATOR SUPERFAMILY MULTIDRUG TRANSPORTER MFSC"/>
    <property type="match status" value="1"/>
</dbReference>
<feature type="transmembrane region" description="Helical" evidence="8">
    <location>
        <begin position="465"/>
        <end position="483"/>
    </location>
</feature>
<sequence>MAMTDTAAQAEPGPGPEGGAPGPSGARGPGWAVLVVCCLAQFMVVLDVSIVNVAMPSMQSELGLSPSGLQWVANAYTLAFAGLLLFGGRAGDLFGRRLVLIVGLVLFTVASLVGGLSQGPATLILARAAQGVGAAVLTPATLSLLTTSFTEARERARAIGLWGATAAGGGACGAFIGGVLTDLASWRWVLFVNVPIGVLLLVGARIVLAESRGQVSRLRDLDVPGTLLVTAGLGVLVFGIVHAEDHPWGSAGTAGCLAGGAALLAAFVAVEARGANPLVPLSIFRMRALTVANLVVLFLGAATFALFYFLTLFLQEVRGMSPLAGGTALLVIPVMIITGSQIASRLVGRVGARPLILAGSLVGTAGFGWLTQISADGSYWTQVLGPGLLIGLGAGTNMVATTSAATTGVPGRLAGLASGLINTGRQMGAAIGLAVLTTVAASRTASLRSHGVARPVALTSGYARGIAVAAGLMVAAGLLALALPRRAATPRVVVTPSADADPALAAEAG</sequence>